<reference evidence="1 2" key="1">
    <citation type="submission" date="2017-06" db="EMBL/GenBank/DDBJ databases">
        <title>Genome sequencing of cyanobaciteial culture collection at National Institute for Environmental Studies (NIES).</title>
        <authorList>
            <person name="Hirose Y."/>
            <person name="Shimura Y."/>
            <person name="Fujisawa T."/>
            <person name="Nakamura Y."/>
            <person name="Kawachi M."/>
        </authorList>
    </citation>
    <scope>NUCLEOTIDE SEQUENCE [LARGE SCALE GENOMIC DNA]</scope>
    <source>
        <strain evidence="1 2">NIES-2135</strain>
    </source>
</reference>
<evidence type="ECO:0000313" key="1">
    <source>
        <dbReference type="EMBL" id="BAY58546.1"/>
    </source>
</evidence>
<dbReference type="EMBL" id="AP018203">
    <property type="protein sequence ID" value="BAY58546.1"/>
    <property type="molecule type" value="Genomic_DNA"/>
</dbReference>
<proteinExistence type="predicted"/>
<sequence>MVSIHMGDPNCPICSNPTVRSYSSVAIGGVVLHCQRCGMSVPLAGLKKWGTTQQEAEF</sequence>
<dbReference type="AlphaFoldDB" id="A0A1Z4JP98"/>
<name>A0A1Z4JP98_LEPBY</name>
<keyword evidence="2" id="KW-1185">Reference proteome</keyword>
<accession>A0A1Z4JP98</accession>
<evidence type="ECO:0000313" key="2">
    <source>
        <dbReference type="Proteomes" id="UP000217895"/>
    </source>
</evidence>
<gene>
    <name evidence="1" type="ORF">NIES2135_54190</name>
</gene>
<organism evidence="1 2">
    <name type="scientific">Leptolyngbya boryana NIES-2135</name>
    <dbReference type="NCBI Taxonomy" id="1973484"/>
    <lineage>
        <taxon>Bacteria</taxon>
        <taxon>Bacillati</taxon>
        <taxon>Cyanobacteriota</taxon>
        <taxon>Cyanophyceae</taxon>
        <taxon>Leptolyngbyales</taxon>
        <taxon>Leptolyngbyaceae</taxon>
        <taxon>Leptolyngbya group</taxon>
        <taxon>Leptolyngbya</taxon>
    </lineage>
</organism>
<dbReference type="Proteomes" id="UP000217895">
    <property type="component" value="Chromosome"/>
</dbReference>
<protein>
    <submittedName>
        <fullName evidence="1">Uncharacterized protein</fullName>
    </submittedName>
</protein>